<comment type="subcellular location">
    <subcellularLocation>
        <location evidence="2">Membrane</location>
    </subcellularLocation>
</comment>
<dbReference type="PROSITE" id="PS50109">
    <property type="entry name" value="HIS_KIN"/>
    <property type="match status" value="1"/>
</dbReference>
<protein>
    <recommendedName>
        <fullName evidence="3">histidine kinase</fullName>
        <ecNumber evidence="3">2.7.13.3</ecNumber>
    </recommendedName>
</protein>
<dbReference type="CDD" id="cd00082">
    <property type="entry name" value="HisKA"/>
    <property type="match status" value="1"/>
</dbReference>
<dbReference type="Pfam" id="PF00512">
    <property type="entry name" value="HisKA"/>
    <property type="match status" value="1"/>
</dbReference>
<evidence type="ECO:0000259" key="8">
    <source>
        <dbReference type="PROSITE" id="PS50109"/>
    </source>
</evidence>
<comment type="catalytic activity">
    <reaction evidence="1">
        <text>ATP + protein L-histidine = ADP + protein N-phospho-L-histidine.</text>
        <dbReference type="EC" id="2.7.13.3"/>
    </reaction>
</comment>
<dbReference type="Gene3D" id="3.30.565.10">
    <property type="entry name" value="Histidine kinase-like ATPase, C-terminal domain"/>
    <property type="match status" value="1"/>
</dbReference>
<comment type="caution">
    <text evidence="10">The sequence shown here is derived from an EMBL/GenBank/DDBJ whole genome shotgun (WGS) entry which is preliminary data.</text>
</comment>
<feature type="transmembrane region" description="Helical" evidence="7">
    <location>
        <begin position="24"/>
        <end position="44"/>
    </location>
</feature>
<reference evidence="10 11" key="1">
    <citation type="submission" date="2015-12" db="EMBL/GenBank/DDBJ databases">
        <title>Draft genome sequence of Mesorhizobium sp. UFLA 01-765, a multitolerant efficient symbiont and plant-growth promoting strain isolated from Zn-mining soil using Leucaena leucocephala as a trap plant.</title>
        <authorList>
            <person name="Rangel W.M."/>
            <person name="Thijs S."/>
            <person name="Longatti S.M."/>
            <person name="Moreira F.M."/>
            <person name="Weyens N."/>
            <person name="Vangronsveld J."/>
            <person name="Van Hamme J.D."/>
            <person name="Bottos E.M."/>
            <person name="Rineau F."/>
        </authorList>
    </citation>
    <scope>NUCLEOTIDE SEQUENCE [LARGE SCALE GENOMIC DNA]</scope>
    <source>
        <strain evidence="10 11">UFLA 01-765</strain>
    </source>
</reference>
<keyword evidence="7" id="KW-0812">Transmembrane</keyword>
<keyword evidence="7" id="KW-1133">Transmembrane helix</keyword>
<dbReference type="SUPFAM" id="SSF55874">
    <property type="entry name" value="ATPase domain of HSP90 chaperone/DNA topoisomerase II/histidine kinase"/>
    <property type="match status" value="1"/>
</dbReference>
<dbReference type="GO" id="GO:0000155">
    <property type="term" value="F:phosphorelay sensor kinase activity"/>
    <property type="evidence" value="ECO:0007669"/>
    <property type="project" value="InterPro"/>
</dbReference>
<dbReference type="SMART" id="SM00387">
    <property type="entry name" value="HATPase_c"/>
    <property type="match status" value="1"/>
</dbReference>
<accession>A0A117N4R0</accession>
<dbReference type="InterPro" id="IPR036097">
    <property type="entry name" value="HisK_dim/P_sf"/>
</dbReference>
<dbReference type="AlphaFoldDB" id="A0A117N4R0"/>
<dbReference type="PANTHER" id="PTHR43304">
    <property type="entry name" value="PHYTOCHROME-LIKE PROTEIN CPH1"/>
    <property type="match status" value="1"/>
</dbReference>
<dbReference type="EMBL" id="LPWA01000057">
    <property type="protein sequence ID" value="KUM27893.1"/>
    <property type="molecule type" value="Genomic_DNA"/>
</dbReference>
<dbReference type="PROSITE" id="PS50885">
    <property type="entry name" value="HAMP"/>
    <property type="match status" value="1"/>
</dbReference>
<evidence type="ECO:0000256" key="2">
    <source>
        <dbReference type="ARBA" id="ARBA00004370"/>
    </source>
</evidence>
<dbReference type="CDD" id="cd16921">
    <property type="entry name" value="HATPase_FilI-like"/>
    <property type="match status" value="1"/>
</dbReference>
<dbReference type="EC" id="2.7.13.3" evidence="3"/>
<dbReference type="GO" id="GO:0016020">
    <property type="term" value="C:membrane"/>
    <property type="evidence" value="ECO:0007669"/>
    <property type="project" value="UniProtKB-SubCell"/>
</dbReference>
<feature type="domain" description="Histidine kinase" evidence="8">
    <location>
        <begin position="423"/>
        <end position="636"/>
    </location>
</feature>
<evidence type="ECO:0000256" key="5">
    <source>
        <dbReference type="ARBA" id="ARBA00022679"/>
    </source>
</evidence>
<dbReference type="InterPro" id="IPR036890">
    <property type="entry name" value="HATPase_C_sf"/>
</dbReference>
<keyword evidence="4" id="KW-0597">Phosphoprotein</keyword>
<dbReference type="SUPFAM" id="SSF47384">
    <property type="entry name" value="Homodimeric domain of signal transducing histidine kinase"/>
    <property type="match status" value="1"/>
</dbReference>
<dbReference type="InterPro" id="IPR004358">
    <property type="entry name" value="Sig_transdc_His_kin-like_C"/>
</dbReference>
<dbReference type="Pfam" id="PF00672">
    <property type="entry name" value="HAMP"/>
    <property type="match status" value="1"/>
</dbReference>
<keyword evidence="7" id="KW-0472">Membrane</keyword>
<dbReference type="SMART" id="SM00304">
    <property type="entry name" value="HAMP"/>
    <property type="match status" value="1"/>
</dbReference>
<dbReference type="SUPFAM" id="SSF158472">
    <property type="entry name" value="HAMP domain-like"/>
    <property type="match status" value="1"/>
</dbReference>
<dbReference type="InterPro" id="IPR005467">
    <property type="entry name" value="His_kinase_dom"/>
</dbReference>
<evidence type="ECO:0000256" key="7">
    <source>
        <dbReference type="SAM" id="Phobius"/>
    </source>
</evidence>
<sequence>MSTRSHVDPQETLPLVRLGISQKLTLLFALFAAILLAATGWLAFDQGRAALESSVVAEVQARALEKQAAIGSWLDGQLSELRGLSESPHIVDDVTKLTGLPADATPDNWVDVRDDLAARTGEGQDFVALFVMEPEAGRVLTATDPTDRGRQGAGKPYFTNGKISAGLYLVPDRSRDLTLLSPILSAPLRARNGALVAVLVARLGTESLASTVDRRAGLRATDEAYLIDTHKQFVSRPRLLTDADASTLTSDQSAAARLCLEHNDGLDLSNDYRGVPAITVYRWMPKFGLCLITKLDKAEAFAPVYQLGRSLAIAGGLLLLVASAASGLLSRTITNPIRRIEAGARRVEAGERDVVLAQSSSDELGRLARAFNRMTTALKSRESELYAHAATLEQRVAEKTRELDLRASELARSNIELERFAYVASHDLQEPLRMVASYTQLLGRRYKGRLDVDADEFIHFAVDGAARMQQLINDLLVYSRVTTQGSAFEAIDCNLVVERALTNLKAALTESGAIIRKSELPKIDADRFQLVQLFQNLIGNAIKFRGERVPEIEIAARRDGTEWLFSIADNGIGIDARYIEQLFTVFKRLHTRAEYPGTGIGLAICKKVVERHGGRIWVESEINHGSTFFFTLPCRDIEDTNQARKLTPTSSTPQMDPA</sequence>
<dbReference type="SMART" id="SM00388">
    <property type="entry name" value="HisKA"/>
    <property type="match status" value="1"/>
</dbReference>
<feature type="domain" description="HAMP" evidence="9">
    <location>
        <begin position="331"/>
        <end position="383"/>
    </location>
</feature>
<dbReference type="InterPro" id="IPR003660">
    <property type="entry name" value="HAMP_dom"/>
</dbReference>
<name>A0A117N4R0_RHILI</name>
<dbReference type="InterPro" id="IPR003594">
    <property type="entry name" value="HATPase_dom"/>
</dbReference>
<evidence type="ECO:0000313" key="11">
    <source>
        <dbReference type="Proteomes" id="UP000053176"/>
    </source>
</evidence>
<evidence type="ECO:0000256" key="1">
    <source>
        <dbReference type="ARBA" id="ARBA00000085"/>
    </source>
</evidence>
<evidence type="ECO:0000259" key="9">
    <source>
        <dbReference type="PROSITE" id="PS50885"/>
    </source>
</evidence>
<dbReference type="Gene3D" id="1.10.287.130">
    <property type="match status" value="1"/>
</dbReference>
<organism evidence="10 11">
    <name type="scientific">Rhizobium loti</name>
    <name type="common">Mesorhizobium loti</name>
    <dbReference type="NCBI Taxonomy" id="381"/>
    <lineage>
        <taxon>Bacteria</taxon>
        <taxon>Pseudomonadati</taxon>
        <taxon>Pseudomonadota</taxon>
        <taxon>Alphaproteobacteria</taxon>
        <taxon>Hyphomicrobiales</taxon>
        <taxon>Phyllobacteriaceae</taxon>
        <taxon>Mesorhizobium</taxon>
    </lineage>
</organism>
<dbReference type="InterPro" id="IPR052162">
    <property type="entry name" value="Sensor_kinase/Photoreceptor"/>
</dbReference>
<dbReference type="Proteomes" id="UP000053176">
    <property type="component" value="Unassembled WGS sequence"/>
</dbReference>
<dbReference type="CDD" id="cd06225">
    <property type="entry name" value="HAMP"/>
    <property type="match status" value="1"/>
</dbReference>
<evidence type="ECO:0000313" key="10">
    <source>
        <dbReference type="EMBL" id="KUM27893.1"/>
    </source>
</evidence>
<dbReference type="InterPro" id="IPR003661">
    <property type="entry name" value="HisK_dim/P_dom"/>
</dbReference>
<keyword evidence="5" id="KW-0808">Transferase</keyword>
<evidence type="ECO:0000256" key="6">
    <source>
        <dbReference type="ARBA" id="ARBA00022777"/>
    </source>
</evidence>
<dbReference type="Pfam" id="PF02518">
    <property type="entry name" value="HATPase_c"/>
    <property type="match status" value="1"/>
</dbReference>
<gene>
    <name evidence="10" type="ORF">AU467_14665</name>
</gene>
<dbReference type="FunFam" id="3.30.565.10:FF:000006">
    <property type="entry name" value="Sensor histidine kinase WalK"/>
    <property type="match status" value="1"/>
</dbReference>
<dbReference type="PANTHER" id="PTHR43304:SF1">
    <property type="entry name" value="PAC DOMAIN-CONTAINING PROTEIN"/>
    <property type="match status" value="1"/>
</dbReference>
<evidence type="ECO:0000256" key="4">
    <source>
        <dbReference type="ARBA" id="ARBA00022553"/>
    </source>
</evidence>
<proteinExistence type="predicted"/>
<keyword evidence="6" id="KW-0418">Kinase</keyword>
<dbReference type="PRINTS" id="PR00344">
    <property type="entry name" value="BCTRLSENSOR"/>
</dbReference>
<dbReference type="Gene3D" id="6.10.340.10">
    <property type="match status" value="1"/>
</dbReference>
<evidence type="ECO:0000256" key="3">
    <source>
        <dbReference type="ARBA" id="ARBA00012438"/>
    </source>
</evidence>